<dbReference type="Proteomes" id="UP000838100">
    <property type="component" value="Unassembled WGS sequence"/>
</dbReference>
<evidence type="ECO:0000256" key="2">
    <source>
        <dbReference type="SAM" id="SignalP"/>
    </source>
</evidence>
<dbReference type="CDD" id="cd12797">
    <property type="entry name" value="M23_peptidase"/>
    <property type="match status" value="1"/>
</dbReference>
<evidence type="ECO:0000313" key="4">
    <source>
        <dbReference type="EMBL" id="CAH0992890.1"/>
    </source>
</evidence>
<organism evidence="4 5">
    <name type="scientific">Sinobacterium norvegicum</name>
    <dbReference type="NCBI Taxonomy" id="1641715"/>
    <lineage>
        <taxon>Bacteria</taxon>
        <taxon>Pseudomonadati</taxon>
        <taxon>Pseudomonadota</taxon>
        <taxon>Gammaproteobacteria</taxon>
        <taxon>Cellvibrionales</taxon>
        <taxon>Spongiibacteraceae</taxon>
        <taxon>Sinobacterium</taxon>
    </lineage>
</organism>
<comment type="caution">
    <text evidence="4">The sequence shown here is derived from an EMBL/GenBank/DDBJ whole genome shotgun (WGS) entry which is preliminary data.</text>
</comment>
<dbReference type="InterPro" id="IPR011055">
    <property type="entry name" value="Dup_hybrid_motif"/>
</dbReference>
<dbReference type="GO" id="GO:0016787">
    <property type="term" value="F:hydrolase activity"/>
    <property type="evidence" value="ECO:0007669"/>
    <property type="project" value="UniProtKB-KW"/>
</dbReference>
<evidence type="ECO:0000256" key="1">
    <source>
        <dbReference type="SAM" id="Coils"/>
    </source>
</evidence>
<keyword evidence="1" id="KW-0175">Coiled coil</keyword>
<feature type="chain" id="PRO_5045869111" evidence="2">
    <location>
        <begin position="26"/>
        <end position="372"/>
    </location>
</feature>
<keyword evidence="4" id="KW-0378">Hydrolase</keyword>
<dbReference type="InterPro" id="IPR016047">
    <property type="entry name" value="M23ase_b-sheet_dom"/>
</dbReference>
<proteinExistence type="predicted"/>
<dbReference type="EMBL" id="CAKLPX010000004">
    <property type="protein sequence ID" value="CAH0992890.1"/>
    <property type="molecule type" value="Genomic_DNA"/>
</dbReference>
<keyword evidence="5" id="KW-1185">Reference proteome</keyword>
<protein>
    <submittedName>
        <fullName evidence="4">Murein hydrolase activator EnvC</fullName>
    </submittedName>
</protein>
<gene>
    <name evidence="4" type="primary">envC</name>
    <name evidence="4" type="ORF">SIN8267_03028</name>
</gene>
<dbReference type="InterPro" id="IPR050570">
    <property type="entry name" value="Cell_wall_metabolism_enzyme"/>
</dbReference>
<reference evidence="4" key="1">
    <citation type="submission" date="2021-12" db="EMBL/GenBank/DDBJ databases">
        <authorList>
            <person name="Rodrigo-Torres L."/>
            <person name="Arahal R. D."/>
            <person name="Lucena T."/>
        </authorList>
    </citation>
    <scope>NUCLEOTIDE SEQUENCE</scope>
    <source>
        <strain evidence="4">CECT 8267</strain>
    </source>
</reference>
<dbReference type="Pfam" id="PF01551">
    <property type="entry name" value="Peptidase_M23"/>
    <property type="match status" value="1"/>
</dbReference>
<evidence type="ECO:0000259" key="3">
    <source>
        <dbReference type="Pfam" id="PF01551"/>
    </source>
</evidence>
<keyword evidence="2" id="KW-0732">Signal</keyword>
<dbReference type="SUPFAM" id="SSF51261">
    <property type="entry name" value="Duplicated hybrid motif"/>
    <property type="match status" value="1"/>
</dbReference>
<name>A0ABM9AIA7_9GAMM</name>
<feature type="domain" description="M23ase beta-sheet core" evidence="3">
    <location>
        <begin position="274"/>
        <end position="367"/>
    </location>
</feature>
<dbReference type="PANTHER" id="PTHR21666:SF270">
    <property type="entry name" value="MUREIN HYDROLASE ACTIVATOR ENVC"/>
    <property type="match status" value="1"/>
</dbReference>
<dbReference type="Gene3D" id="2.70.70.10">
    <property type="entry name" value="Glucose Permease (Domain IIA)"/>
    <property type="match status" value="1"/>
</dbReference>
<dbReference type="Gene3D" id="6.10.250.3150">
    <property type="match status" value="1"/>
</dbReference>
<evidence type="ECO:0000313" key="5">
    <source>
        <dbReference type="Proteomes" id="UP000838100"/>
    </source>
</evidence>
<sequence length="372" mass="42623">MKTGQWLIAILCLVFSAGMPFHAGADEVDDIKAEINKLQKLLKQTKGQRSELQHQLQQSETDISTIQKEIRTIQQGIKKENKNLDQLHSERQELQQSKAEQQQAVEQQLTQAYQNGRQQKLKLLLNQQDPTTVARLMIYYDYLSKANIAQIQQYNHTIARLDQIEPDMVASRDKLRRDHDKLSLQRQSLKKQQFSRRQTLTQIEKTIKDKDKELQREQIQLEQLLNTMQQNLADMKLPGDYTPFKKQAKSMPWPTKGQLLNGFGGKRNSAGLRWQGVNIAAREGADVQAIHRGRVVFSDWFKGLGMLVIVDHGDGYLSLYAHNQAIFPAPGDWVQRGEAIATVGNSGGQKTSSLYFEIRHNGKPQNPKKWCK</sequence>
<feature type="coiled-coil region" evidence="1">
    <location>
        <begin position="172"/>
        <end position="234"/>
    </location>
</feature>
<feature type="signal peptide" evidence="2">
    <location>
        <begin position="1"/>
        <end position="25"/>
    </location>
</feature>
<dbReference type="PANTHER" id="PTHR21666">
    <property type="entry name" value="PEPTIDASE-RELATED"/>
    <property type="match status" value="1"/>
</dbReference>
<accession>A0ABM9AIA7</accession>
<dbReference type="RefSeq" id="WP_237445577.1">
    <property type="nucleotide sequence ID" value="NZ_CAKLPX010000004.1"/>
</dbReference>
<feature type="coiled-coil region" evidence="1">
    <location>
        <begin position="28"/>
        <end position="111"/>
    </location>
</feature>